<dbReference type="SUPFAM" id="SSF50249">
    <property type="entry name" value="Nucleic acid-binding proteins"/>
    <property type="match status" value="1"/>
</dbReference>
<dbReference type="Pfam" id="PF00575">
    <property type="entry name" value="S1"/>
    <property type="match status" value="1"/>
</dbReference>
<dbReference type="FunFam" id="3.30.1480.10:FF:000002">
    <property type="entry name" value="Transcription termination/antitermination protein NusA"/>
    <property type="match status" value="1"/>
</dbReference>
<dbReference type="GO" id="GO:0005829">
    <property type="term" value="C:cytosol"/>
    <property type="evidence" value="ECO:0007669"/>
    <property type="project" value="TreeGrafter"/>
</dbReference>
<accession>A0A264W6V5</accession>
<dbReference type="InterPro" id="IPR009019">
    <property type="entry name" value="KH_sf_prok-type"/>
</dbReference>
<dbReference type="GO" id="GO:0003723">
    <property type="term" value="F:RNA binding"/>
    <property type="evidence" value="ECO:0007669"/>
    <property type="project" value="UniProtKB-UniRule"/>
</dbReference>
<dbReference type="InterPro" id="IPR010213">
    <property type="entry name" value="TF_NusA"/>
</dbReference>
<evidence type="ECO:0000256" key="3">
    <source>
        <dbReference type="ARBA" id="ARBA00022814"/>
    </source>
</evidence>
<dbReference type="PROSITE" id="PS50084">
    <property type="entry name" value="KH_TYPE_1"/>
    <property type="match status" value="1"/>
</dbReference>
<keyword evidence="6 7" id="KW-0804">Transcription</keyword>
<dbReference type="CDD" id="cd04455">
    <property type="entry name" value="S1_NusA"/>
    <property type="match status" value="1"/>
</dbReference>
<evidence type="ECO:0000256" key="4">
    <source>
        <dbReference type="ARBA" id="ARBA00022884"/>
    </source>
</evidence>
<evidence type="ECO:0000313" key="9">
    <source>
        <dbReference type="EMBL" id="OZS79285.1"/>
    </source>
</evidence>
<dbReference type="SUPFAM" id="SSF54814">
    <property type="entry name" value="Prokaryotic type KH domain (KH-domain type II)"/>
    <property type="match status" value="2"/>
</dbReference>
<dbReference type="SMART" id="SM00316">
    <property type="entry name" value="S1"/>
    <property type="match status" value="1"/>
</dbReference>
<dbReference type="CDD" id="cd22529">
    <property type="entry name" value="KH-II_NusA_rpt2"/>
    <property type="match status" value="1"/>
</dbReference>
<organism evidence="9 10">
    <name type="scientific">Tetzosporium hominis</name>
    <dbReference type="NCBI Taxonomy" id="2020506"/>
    <lineage>
        <taxon>Bacteria</taxon>
        <taxon>Bacillati</taxon>
        <taxon>Bacillota</taxon>
        <taxon>Bacilli</taxon>
        <taxon>Bacillales</taxon>
        <taxon>Caryophanaceae</taxon>
        <taxon>Tetzosporium</taxon>
    </lineage>
</organism>
<comment type="subunit">
    <text evidence="7">Monomer. Binds directly to the core enzyme of the DNA-dependent RNA polymerase and to nascent RNA.</text>
</comment>
<dbReference type="NCBIfam" id="TIGR01953">
    <property type="entry name" value="NusA"/>
    <property type="match status" value="1"/>
</dbReference>
<dbReference type="GO" id="GO:0003700">
    <property type="term" value="F:DNA-binding transcription factor activity"/>
    <property type="evidence" value="ECO:0007669"/>
    <property type="project" value="InterPro"/>
</dbReference>
<dbReference type="FunFam" id="3.30.300.20:FF:000002">
    <property type="entry name" value="Transcription termination/antitermination protein NusA"/>
    <property type="match status" value="1"/>
</dbReference>
<dbReference type="AlphaFoldDB" id="A0A264W6V5"/>
<evidence type="ECO:0000256" key="2">
    <source>
        <dbReference type="ARBA" id="ARBA00022490"/>
    </source>
</evidence>
<dbReference type="Proteomes" id="UP000217065">
    <property type="component" value="Unassembled WGS sequence"/>
</dbReference>
<dbReference type="GO" id="GO:0031564">
    <property type="term" value="P:transcription antitermination"/>
    <property type="evidence" value="ECO:0007669"/>
    <property type="project" value="UniProtKB-UniRule"/>
</dbReference>
<evidence type="ECO:0000256" key="5">
    <source>
        <dbReference type="ARBA" id="ARBA00023015"/>
    </source>
</evidence>
<dbReference type="InterPro" id="IPR004087">
    <property type="entry name" value="KH_dom"/>
</dbReference>
<dbReference type="PANTHER" id="PTHR22648">
    <property type="entry name" value="TRANSCRIPTION TERMINATION FACTOR NUSA"/>
    <property type="match status" value="1"/>
</dbReference>
<dbReference type="SMART" id="SM00322">
    <property type="entry name" value="KH"/>
    <property type="match status" value="2"/>
</dbReference>
<dbReference type="HAMAP" id="MF_00945_B">
    <property type="entry name" value="NusA_B"/>
    <property type="match status" value="1"/>
</dbReference>
<evidence type="ECO:0000313" key="10">
    <source>
        <dbReference type="Proteomes" id="UP000217065"/>
    </source>
</evidence>
<dbReference type="InterPro" id="IPR058582">
    <property type="entry name" value="KH_NusA_2nd"/>
</dbReference>
<dbReference type="SUPFAM" id="SSF69705">
    <property type="entry name" value="Transcription factor NusA, N-terminal domain"/>
    <property type="match status" value="1"/>
</dbReference>
<evidence type="ECO:0000256" key="7">
    <source>
        <dbReference type="HAMAP-Rule" id="MF_00945"/>
    </source>
</evidence>
<dbReference type="InterPro" id="IPR030842">
    <property type="entry name" value="TF_NusA_bacterial"/>
</dbReference>
<keyword evidence="3 7" id="KW-0889">Transcription antitermination</keyword>
<dbReference type="Pfam" id="PF08529">
    <property type="entry name" value="NusA_N"/>
    <property type="match status" value="1"/>
</dbReference>
<dbReference type="PANTHER" id="PTHR22648:SF0">
    <property type="entry name" value="TRANSCRIPTION TERMINATION_ANTITERMINATION PROTEIN NUSA"/>
    <property type="match status" value="1"/>
</dbReference>
<dbReference type="Pfam" id="PF13184">
    <property type="entry name" value="KH_NusA_1st"/>
    <property type="match status" value="1"/>
</dbReference>
<dbReference type="InterPro" id="IPR036555">
    <property type="entry name" value="NusA_N_sf"/>
</dbReference>
<dbReference type="InterPro" id="IPR015946">
    <property type="entry name" value="KH_dom-like_a/b"/>
</dbReference>
<keyword evidence="2 7" id="KW-0963">Cytoplasm</keyword>
<keyword evidence="1 7" id="KW-0806">Transcription termination</keyword>
<comment type="similarity">
    <text evidence="7">Belongs to the NusA family.</text>
</comment>
<dbReference type="InterPro" id="IPR003029">
    <property type="entry name" value="S1_domain"/>
</dbReference>
<comment type="caution">
    <text evidence="9">The sequence shown here is derived from an EMBL/GenBank/DDBJ whole genome shotgun (WGS) entry which is preliminary data.</text>
</comment>
<dbReference type="GO" id="GO:0006353">
    <property type="term" value="P:DNA-templated transcription termination"/>
    <property type="evidence" value="ECO:0007669"/>
    <property type="project" value="UniProtKB-UniRule"/>
</dbReference>
<reference evidence="9 10" key="1">
    <citation type="submission" date="2017-07" db="EMBL/GenBank/DDBJ databases">
        <title>Tetzosporium hominis gen.nov. sp.nov.</title>
        <authorList>
            <person name="Tetz G."/>
            <person name="Tetz V."/>
        </authorList>
    </citation>
    <scope>NUCLEOTIDE SEQUENCE [LARGE SCALE GENOMIC DNA]</scope>
    <source>
        <strain evidence="9 10">VT-49</strain>
    </source>
</reference>
<protein>
    <recommendedName>
        <fullName evidence="7">Transcription termination/antitermination protein NusA</fullName>
    </recommendedName>
</protein>
<dbReference type="InterPro" id="IPR013735">
    <property type="entry name" value="TF_NusA_N"/>
</dbReference>
<dbReference type="EMBL" id="NOKQ01000134">
    <property type="protein sequence ID" value="OZS79285.1"/>
    <property type="molecule type" value="Genomic_DNA"/>
</dbReference>
<dbReference type="Pfam" id="PF26594">
    <property type="entry name" value="KH_NusA_2nd"/>
    <property type="match status" value="1"/>
</dbReference>
<dbReference type="CDD" id="cd02134">
    <property type="entry name" value="KH-II_NusA_rpt1"/>
    <property type="match status" value="1"/>
</dbReference>
<proteinExistence type="inferred from homology"/>
<evidence type="ECO:0000256" key="1">
    <source>
        <dbReference type="ARBA" id="ARBA00022472"/>
    </source>
</evidence>
<evidence type="ECO:0000259" key="8">
    <source>
        <dbReference type="PROSITE" id="PS50126"/>
    </source>
</evidence>
<dbReference type="FunFam" id="2.40.50.140:FF:000058">
    <property type="entry name" value="Transcription termination/antitermination protein NusA"/>
    <property type="match status" value="1"/>
</dbReference>
<gene>
    <name evidence="7 9" type="primary">nusA</name>
    <name evidence="9" type="ORF">CF394_02385</name>
</gene>
<dbReference type="InterPro" id="IPR025249">
    <property type="entry name" value="TF_NusA_KH_1st"/>
</dbReference>
<comment type="subcellular location">
    <subcellularLocation>
        <location evidence="7">Cytoplasm</location>
    </subcellularLocation>
</comment>
<dbReference type="InterPro" id="IPR012340">
    <property type="entry name" value="NA-bd_OB-fold"/>
</dbReference>
<sequence length="375" mass="42212">MSSELLDALTALEQQKGIKRDVLIEAIEAALVTAYKRNFNQAQNVRVDINLDSGSMIVYSRKDVVEEVEDERLQVSLADAQVINPHYQVGDVIEEEVTPRNFGRIAAQTAKQVVTQRVREAERGLIYEEYVDREEDIVNGIVERLDARNIYVGLGKVEAVLPTNEQIPTETYRPHDRIKVFITKVERTTRGPQVFVSRTHPGLLRRLFEMEVPEIYDGIVEIKSIAREAGDRSKISVVAHHEDVDPVGACVGAKGARVQTIVNELGGEKIDIVEWSEDPVQFVANALSPSQVLDVQVSDDDKSTTVVVPDFQLSLAIGKRGQNARLAAKLTGWKIDIKSETDARELGIYPRAFEETVEEDYEDFEPQEDFDFYKD</sequence>
<dbReference type="OrthoDB" id="9807233at2"/>
<keyword evidence="5 7" id="KW-0805">Transcription regulation</keyword>
<comment type="function">
    <text evidence="7">Participates in both transcription termination and antitermination.</text>
</comment>
<feature type="domain" description="S1 motif" evidence="8">
    <location>
        <begin position="135"/>
        <end position="199"/>
    </location>
</feature>
<dbReference type="Gene3D" id="3.30.1480.10">
    <property type="entry name" value="NusA, N-terminal domain"/>
    <property type="match status" value="1"/>
</dbReference>
<name>A0A264W6V5_9BACL</name>
<keyword evidence="10" id="KW-1185">Reference proteome</keyword>
<dbReference type="PROSITE" id="PS50126">
    <property type="entry name" value="S1"/>
    <property type="match status" value="1"/>
</dbReference>
<dbReference type="Gene3D" id="3.30.300.20">
    <property type="match status" value="2"/>
</dbReference>
<dbReference type="FunFam" id="3.30.300.20:FF:000005">
    <property type="entry name" value="Transcription termination/antitermination protein NusA"/>
    <property type="match status" value="1"/>
</dbReference>
<dbReference type="RefSeq" id="WP_094941665.1">
    <property type="nucleotide sequence ID" value="NZ_NOKQ01000134.1"/>
</dbReference>
<keyword evidence="4 7" id="KW-0694">RNA-binding</keyword>
<evidence type="ECO:0000256" key="6">
    <source>
        <dbReference type="ARBA" id="ARBA00023163"/>
    </source>
</evidence>
<dbReference type="Gene3D" id="2.40.50.140">
    <property type="entry name" value="Nucleic acid-binding proteins"/>
    <property type="match status" value="1"/>
</dbReference>